<evidence type="ECO:0000313" key="1">
    <source>
        <dbReference type="EMBL" id="PWA63692.1"/>
    </source>
</evidence>
<dbReference type="GO" id="GO:0009626">
    <property type="term" value="P:plant-type hypersensitive response"/>
    <property type="evidence" value="ECO:0007669"/>
    <property type="project" value="TreeGrafter"/>
</dbReference>
<dbReference type="PANTHER" id="PTHR33199">
    <property type="entry name" value="MACPF DOMAIN-CONTAINING PROTEIN CAD1"/>
    <property type="match status" value="1"/>
</dbReference>
<comment type="caution">
    <text evidence="1">The sequence shown here is derived from an EMBL/GenBank/DDBJ whole genome shotgun (WGS) entry which is preliminary data.</text>
</comment>
<accession>A0A2U1MR29</accession>
<dbReference type="GO" id="GO:2000031">
    <property type="term" value="P:regulation of salicylic acid mediated signaling pathway"/>
    <property type="evidence" value="ECO:0007669"/>
    <property type="project" value="InterPro"/>
</dbReference>
<name>A0A2U1MR29_ARTAN</name>
<dbReference type="InterPro" id="IPR044663">
    <property type="entry name" value="CAD1/NSL1-like"/>
</dbReference>
<proteinExistence type="predicted"/>
<organism evidence="1 2">
    <name type="scientific">Artemisia annua</name>
    <name type="common">Sweet wormwood</name>
    <dbReference type="NCBI Taxonomy" id="35608"/>
    <lineage>
        <taxon>Eukaryota</taxon>
        <taxon>Viridiplantae</taxon>
        <taxon>Streptophyta</taxon>
        <taxon>Embryophyta</taxon>
        <taxon>Tracheophyta</taxon>
        <taxon>Spermatophyta</taxon>
        <taxon>Magnoliopsida</taxon>
        <taxon>eudicotyledons</taxon>
        <taxon>Gunneridae</taxon>
        <taxon>Pentapetalae</taxon>
        <taxon>asterids</taxon>
        <taxon>campanulids</taxon>
        <taxon>Asterales</taxon>
        <taxon>Asteraceae</taxon>
        <taxon>Asteroideae</taxon>
        <taxon>Anthemideae</taxon>
        <taxon>Artemisiinae</taxon>
        <taxon>Artemisia</taxon>
    </lineage>
</organism>
<reference evidence="1 2" key="1">
    <citation type="journal article" date="2018" name="Mol. Plant">
        <title>The genome of Artemisia annua provides insight into the evolution of Asteraceae family and artemisinin biosynthesis.</title>
        <authorList>
            <person name="Shen Q."/>
            <person name="Zhang L."/>
            <person name="Liao Z."/>
            <person name="Wang S."/>
            <person name="Yan T."/>
            <person name="Shi P."/>
            <person name="Liu M."/>
            <person name="Fu X."/>
            <person name="Pan Q."/>
            <person name="Wang Y."/>
            <person name="Lv Z."/>
            <person name="Lu X."/>
            <person name="Zhang F."/>
            <person name="Jiang W."/>
            <person name="Ma Y."/>
            <person name="Chen M."/>
            <person name="Hao X."/>
            <person name="Li L."/>
            <person name="Tang Y."/>
            <person name="Lv G."/>
            <person name="Zhou Y."/>
            <person name="Sun X."/>
            <person name="Brodelius P.E."/>
            <person name="Rose J.K.C."/>
            <person name="Tang K."/>
        </authorList>
    </citation>
    <scope>NUCLEOTIDE SEQUENCE [LARGE SCALE GENOMIC DNA]</scope>
    <source>
        <strain evidence="2">cv. Huhao1</strain>
        <tissue evidence="1">Leaf</tissue>
    </source>
</reference>
<dbReference type="AlphaFoldDB" id="A0A2U1MR29"/>
<dbReference type="STRING" id="35608.A0A2U1MR29"/>
<dbReference type="EMBL" id="PKPP01004585">
    <property type="protein sequence ID" value="PWA63692.1"/>
    <property type="molecule type" value="Genomic_DNA"/>
</dbReference>
<sequence>MTCTLHNDLSIYDTLVLAGVQTMECGMNSLRRKKPSSTVPPEELKRYIDDLGDGPFSDGQSPSLIEWKTRYGKQKFCSFLLFELPFKLELLTFYPLSGARCLQPLVETSGKDGLTTIECKRGGDVISDTHSNWLQIVGTNPEAMLFNLLTLPDKIIFTLFSRIVADKPALEDLQCFLEFQVPRLWASIFCELPLRHQRRKTSCPRLQFNFIGPKIYISMTQQLLPYSNEAYSIYMEVLMMMNLFT</sequence>
<evidence type="ECO:0000313" key="2">
    <source>
        <dbReference type="Proteomes" id="UP000245207"/>
    </source>
</evidence>
<protein>
    <submittedName>
        <fullName evidence="1">Membrane attack complex component/perforin (MACPF) domain-containing protein</fullName>
    </submittedName>
</protein>
<keyword evidence="2" id="KW-1185">Reference proteome</keyword>
<gene>
    <name evidence="1" type="ORF">CTI12_AA350690</name>
</gene>
<dbReference type="OrthoDB" id="1366754at2759"/>
<dbReference type="Proteomes" id="UP000245207">
    <property type="component" value="Unassembled WGS sequence"/>
</dbReference>
<dbReference type="GO" id="GO:0005886">
    <property type="term" value="C:plasma membrane"/>
    <property type="evidence" value="ECO:0007669"/>
    <property type="project" value="TreeGrafter"/>
</dbReference>
<dbReference type="PANTHER" id="PTHR33199:SF2">
    <property type="entry name" value="OS02G0475300 PROTEIN"/>
    <property type="match status" value="1"/>
</dbReference>